<organism evidence="2 3">
    <name type="scientific">Albugo candida</name>
    <dbReference type="NCBI Taxonomy" id="65357"/>
    <lineage>
        <taxon>Eukaryota</taxon>
        <taxon>Sar</taxon>
        <taxon>Stramenopiles</taxon>
        <taxon>Oomycota</taxon>
        <taxon>Peronosporomycetes</taxon>
        <taxon>Albuginales</taxon>
        <taxon>Albuginaceae</taxon>
        <taxon>Albugo</taxon>
    </lineage>
</organism>
<dbReference type="Proteomes" id="UP000053237">
    <property type="component" value="Unassembled WGS sequence"/>
</dbReference>
<proteinExistence type="predicted"/>
<keyword evidence="1" id="KW-0732">Signal</keyword>
<protein>
    <submittedName>
        <fullName evidence="2">Uncharacterized protein</fullName>
    </submittedName>
</protein>
<evidence type="ECO:0000313" key="2">
    <source>
        <dbReference type="EMBL" id="CCI49387.1"/>
    </source>
</evidence>
<reference evidence="2 3" key="1">
    <citation type="submission" date="2012-05" db="EMBL/GenBank/DDBJ databases">
        <title>Recombination and specialization in a pathogen metapopulation.</title>
        <authorList>
            <person name="Gardiner A."/>
            <person name="Kemen E."/>
            <person name="Schultz-Larsen T."/>
            <person name="MacLean D."/>
            <person name="Van Oosterhout C."/>
            <person name="Jones J.D.G."/>
        </authorList>
    </citation>
    <scope>NUCLEOTIDE SEQUENCE [LARGE SCALE GENOMIC DNA]</scope>
    <source>
        <strain evidence="2 3">Ac Nc2</strain>
    </source>
</reference>
<name>A0A024GS58_9STRA</name>
<accession>A0A024GS58</accession>
<dbReference type="EMBL" id="CAIX01000294">
    <property type="protein sequence ID" value="CCI49387.1"/>
    <property type="molecule type" value="Genomic_DNA"/>
</dbReference>
<comment type="caution">
    <text evidence="2">The sequence shown here is derived from an EMBL/GenBank/DDBJ whole genome shotgun (WGS) entry which is preliminary data.</text>
</comment>
<gene>
    <name evidence="2" type="ORF">BN9_107010</name>
</gene>
<keyword evidence="3" id="KW-1185">Reference proteome</keyword>
<feature type="signal peptide" evidence="1">
    <location>
        <begin position="1"/>
        <end position="20"/>
    </location>
</feature>
<evidence type="ECO:0000256" key="1">
    <source>
        <dbReference type="SAM" id="SignalP"/>
    </source>
</evidence>
<feature type="chain" id="PRO_5001529639" evidence="1">
    <location>
        <begin position="21"/>
        <end position="406"/>
    </location>
</feature>
<evidence type="ECO:0000313" key="3">
    <source>
        <dbReference type="Proteomes" id="UP000053237"/>
    </source>
</evidence>
<sequence>MIYAYIRNLLSFAFLTLVLSGQNALVLSKPQVVSLVSSASDPSMKNLEEITEGTGAEELRQILRVLFPSIKAVIGKREEVCKKWLITYKVFWLQFIKVSEAFHKAGTRAGNQGALFVDSDPTDNLFFLRLIDENEYAEEKRLCLELKLRALLYTDKIQENLVTRTKATYELEPVPIDQLEAGLKTARYRLPESPKRKLSTAFFEFTNAMRAFAILFETFSKLQVIPIATRNLTDTTKPPLDPMVQEAKNLPKRVVVDSLNTNALIQLRVHHCVEWAMETKVLHVSDPCEKILRRIEGGKSKDVVEAVMELFPSASAKRIEDYNSILDRKRQLLYFKLRALKFTEEIKKALSEPACEPNSFDVIQLKLDNEQSNEAAFLFTQNDKFGTVPYPVREGGSTLLSMLCLK</sequence>
<dbReference type="InParanoid" id="A0A024GS58"/>
<dbReference type="AlphaFoldDB" id="A0A024GS58"/>